<sequence length="215" mass="22559">MTLARTLTRASAVLSCLLAVLMVLIAGLSPHATASAHPATHTRADTAHAAPRATDTRITDTRASDTQASDTQASDTQASDTQASDTQASDTQASDTQASDTRVQERVTASAPSRKAPSAAAKPAGTAAMAERVGAGQSCQNHEPVQGPLHVSHLRLRGIATDNRPLHGPDCVLVPHLDGNLTLTVHRPHGFDARPRCLTRRTAAQTSTLLQVFRC</sequence>
<name>A0ABP7VMV5_9ACTN</name>
<accession>A0ABP7VMV5</accession>
<feature type="region of interest" description="Disordered" evidence="1">
    <location>
        <begin position="36"/>
        <end position="129"/>
    </location>
</feature>
<organism evidence="3 4">
    <name type="scientific">Actinomadura miaoliensis</name>
    <dbReference type="NCBI Taxonomy" id="430685"/>
    <lineage>
        <taxon>Bacteria</taxon>
        <taxon>Bacillati</taxon>
        <taxon>Actinomycetota</taxon>
        <taxon>Actinomycetes</taxon>
        <taxon>Streptosporangiales</taxon>
        <taxon>Thermomonosporaceae</taxon>
        <taxon>Actinomadura</taxon>
    </lineage>
</organism>
<feature type="compositionally biased region" description="Polar residues" evidence="1">
    <location>
        <begin position="67"/>
        <end position="101"/>
    </location>
</feature>
<keyword evidence="4" id="KW-1185">Reference proteome</keyword>
<evidence type="ECO:0000256" key="2">
    <source>
        <dbReference type="SAM" id="SignalP"/>
    </source>
</evidence>
<feature type="chain" id="PRO_5045475715" evidence="2">
    <location>
        <begin position="35"/>
        <end position="215"/>
    </location>
</feature>
<dbReference type="EMBL" id="BAAAZG010000016">
    <property type="protein sequence ID" value="GAA4070688.1"/>
    <property type="molecule type" value="Genomic_DNA"/>
</dbReference>
<feature type="compositionally biased region" description="Basic and acidic residues" evidence="1">
    <location>
        <begin position="54"/>
        <end position="63"/>
    </location>
</feature>
<dbReference type="Proteomes" id="UP001500683">
    <property type="component" value="Unassembled WGS sequence"/>
</dbReference>
<gene>
    <name evidence="3" type="ORF">GCM10022214_27960</name>
</gene>
<dbReference type="RefSeq" id="WP_344946249.1">
    <property type="nucleotide sequence ID" value="NZ_BAAAZG010000016.1"/>
</dbReference>
<keyword evidence="2" id="KW-0732">Signal</keyword>
<comment type="caution">
    <text evidence="3">The sequence shown here is derived from an EMBL/GenBank/DDBJ whole genome shotgun (WGS) entry which is preliminary data.</text>
</comment>
<feature type="signal peptide" evidence="2">
    <location>
        <begin position="1"/>
        <end position="34"/>
    </location>
</feature>
<proteinExistence type="predicted"/>
<evidence type="ECO:0000256" key="1">
    <source>
        <dbReference type="SAM" id="MobiDB-lite"/>
    </source>
</evidence>
<evidence type="ECO:0000313" key="4">
    <source>
        <dbReference type="Proteomes" id="UP001500683"/>
    </source>
</evidence>
<feature type="compositionally biased region" description="Low complexity" evidence="1">
    <location>
        <begin position="109"/>
        <end position="129"/>
    </location>
</feature>
<protein>
    <submittedName>
        <fullName evidence="3">Uncharacterized protein</fullName>
    </submittedName>
</protein>
<evidence type="ECO:0000313" key="3">
    <source>
        <dbReference type="EMBL" id="GAA4070688.1"/>
    </source>
</evidence>
<reference evidence="4" key="1">
    <citation type="journal article" date="2019" name="Int. J. Syst. Evol. Microbiol.">
        <title>The Global Catalogue of Microorganisms (GCM) 10K type strain sequencing project: providing services to taxonomists for standard genome sequencing and annotation.</title>
        <authorList>
            <consortium name="The Broad Institute Genomics Platform"/>
            <consortium name="The Broad Institute Genome Sequencing Center for Infectious Disease"/>
            <person name="Wu L."/>
            <person name="Ma J."/>
        </authorList>
    </citation>
    <scope>NUCLEOTIDE SEQUENCE [LARGE SCALE GENOMIC DNA]</scope>
    <source>
        <strain evidence="4">JCM 16702</strain>
    </source>
</reference>
<feature type="compositionally biased region" description="Low complexity" evidence="1">
    <location>
        <begin position="36"/>
        <end position="53"/>
    </location>
</feature>